<reference evidence="3" key="1">
    <citation type="submission" date="2020-11" db="EMBL/GenBank/DDBJ databases">
        <title>Adaptations for nitrogen fixation in a non-lichenized fungal sporocarp promotes dispersal by wood-feeding termites.</title>
        <authorList>
            <consortium name="DOE Joint Genome Institute"/>
            <person name="Koch R.A."/>
            <person name="Yoon G."/>
            <person name="Arayal U."/>
            <person name="Lail K."/>
            <person name="Amirebrahimi M."/>
            <person name="Labutti K."/>
            <person name="Lipzen A."/>
            <person name="Riley R."/>
            <person name="Barry K."/>
            <person name="Henrissat B."/>
            <person name="Grigoriev I.V."/>
            <person name="Herr J.R."/>
            <person name="Aime M.C."/>
        </authorList>
    </citation>
    <scope>NUCLEOTIDE SEQUENCE</scope>
    <source>
        <strain evidence="3">MCA 3950</strain>
    </source>
</reference>
<accession>A0A9P8AWD4</accession>
<proteinExistence type="predicted"/>
<feature type="transmembrane region" description="Helical" evidence="2">
    <location>
        <begin position="125"/>
        <end position="142"/>
    </location>
</feature>
<keyword evidence="2" id="KW-1133">Transmembrane helix</keyword>
<dbReference type="Proteomes" id="UP000812287">
    <property type="component" value="Unassembled WGS sequence"/>
</dbReference>
<name>A0A9P8AWD4_9AGAR</name>
<comment type="caution">
    <text evidence="3">The sequence shown here is derived from an EMBL/GenBank/DDBJ whole genome shotgun (WGS) entry which is preliminary data.</text>
</comment>
<keyword evidence="2" id="KW-0472">Membrane</keyword>
<dbReference type="OrthoDB" id="1708389at2759"/>
<evidence type="ECO:0000256" key="1">
    <source>
        <dbReference type="SAM" id="MobiDB-lite"/>
    </source>
</evidence>
<dbReference type="AlphaFoldDB" id="A0A9P8AWD4"/>
<protein>
    <submittedName>
        <fullName evidence="3">Uncharacterized protein</fullName>
    </submittedName>
</protein>
<dbReference type="GeneID" id="66099013"/>
<sequence length="302" mass="34610">MSSLSTATLPPGSENDTGGLSDDQLRELYENEEMDRFLAIFSTYVTEVRVSETSSRAPLENASPPPGDSVWTIGHTQDDGLPEELPVQCISEQIANQWIRPHLPSTAPPAPPFTLGRLKLAVQRFYLATIPIYVPFLVRMYRLSSWRDKGRSSMYCIIFWILWYHDLLCPAFFLRIFYALVRRRIFPYPTIDELRERLREVDRASKLGDAISTRLSTSPSFGVKDMWRLFRIVNKPRKAKTKKASAEPGYQDAPESIDCNATIKDETTVLDDETETQEERDIKHLGLHVLNAVADFHERMKK</sequence>
<dbReference type="RefSeq" id="XP_043044029.1">
    <property type="nucleotide sequence ID" value="XM_043176726.1"/>
</dbReference>
<gene>
    <name evidence="3" type="ORF">BT62DRAFT_1001342</name>
</gene>
<dbReference type="EMBL" id="MU250526">
    <property type="protein sequence ID" value="KAG7450529.1"/>
    <property type="molecule type" value="Genomic_DNA"/>
</dbReference>
<evidence type="ECO:0000256" key="2">
    <source>
        <dbReference type="SAM" id="Phobius"/>
    </source>
</evidence>
<dbReference type="Pfam" id="PF11696">
    <property type="entry name" value="DUF3292"/>
    <property type="match status" value="1"/>
</dbReference>
<feature type="region of interest" description="Disordered" evidence="1">
    <location>
        <begin position="1"/>
        <end position="22"/>
    </location>
</feature>
<dbReference type="InterPro" id="IPR021709">
    <property type="entry name" value="DUF3292"/>
</dbReference>
<feature type="compositionally biased region" description="Polar residues" evidence="1">
    <location>
        <begin position="1"/>
        <end position="18"/>
    </location>
</feature>
<keyword evidence="4" id="KW-1185">Reference proteome</keyword>
<evidence type="ECO:0000313" key="3">
    <source>
        <dbReference type="EMBL" id="KAG7450529.1"/>
    </source>
</evidence>
<keyword evidence="2" id="KW-0812">Transmembrane</keyword>
<organism evidence="3 4">
    <name type="scientific">Guyanagaster necrorhizus</name>
    <dbReference type="NCBI Taxonomy" id="856835"/>
    <lineage>
        <taxon>Eukaryota</taxon>
        <taxon>Fungi</taxon>
        <taxon>Dikarya</taxon>
        <taxon>Basidiomycota</taxon>
        <taxon>Agaricomycotina</taxon>
        <taxon>Agaricomycetes</taxon>
        <taxon>Agaricomycetidae</taxon>
        <taxon>Agaricales</taxon>
        <taxon>Marasmiineae</taxon>
        <taxon>Physalacriaceae</taxon>
        <taxon>Guyanagaster</taxon>
    </lineage>
</organism>
<feature type="transmembrane region" description="Helical" evidence="2">
    <location>
        <begin position="157"/>
        <end position="178"/>
    </location>
</feature>
<evidence type="ECO:0000313" key="4">
    <source>
        <dbReference type="Proteomes" id="UP000812287"/>
    </source>
</evidence>